<proteinExistence type="inferred from homology"/>
<reference evidence="5 6" key="1">
    <citation type="journal article" date="2021" name="Elife">
        <title>Chloroplast acquisition without the gene transfer in kleptoplastic sea slugs, Plakobranchus ocellatus.</title>
        <authorList>
            <person name="Maeda T."/>
            <person name="Takahashi S."/>
            <person name="Yoshida T."/>
            <person name="Shimamura S."/>
            <person name="Takaki Y."/>
            <person name="Nagai Y."/>
            <person name="Toyoda A."/>
            <person name="Suzuki Y."/>
            <person name="Arimoto A."/>
            <person name="Ishii H."/>
            <person name="Satoh N."/>
            <person name="Nishiyama T."/>
            <person name="Hasebe M."/>
            <person name="Maruyama T."/>
            <person name="Minagawa J."/>
            <person name="Obokata J."/>
            <person name="Shigenobu S."/>
        </authorList>
    </citation>
    <scope>NUCLEOTIDE SEQUENCE [LARGE SCALE GENOMIC DNA]</scope>
</reference>
<evidence type="ECO:0000256" key="2">
    <source>
        <dbReference type="PIRSR" id="PIRSR639126-1"/>
    </source>
</evidence>
<dbReference type="Pfam" id="PF06094">
    <property type="entry name" value="GGACT"/>
    <property type="match status" value="1"/>
</dbReference>
<dbReference type="PANTHER" id="PTHR12510:SF4">
    <property type="entry name" value="GAMMA-GLUTAMYLAMINECYCLOTRANSFERASE"/>
    <property type="match status" value="1"/>
</dbReference>
<dbReference type="PANTHER" id="PTHR12510">
    <property type="entry name" value="TROPONIN C-AKIN-1 PROTEIN"/>
    <property type="match status" value="1"/>
</dbReference>
<dbReference type="GO" id="GO:0005829">
    <property type="term" value="C:cytosol"/>
    <property type="evidence" value="ECO:0007669"/>
    <property type="project" value="TreeGrafter"/>
</dbReference>
<comment type="caution">
    <text evidence="5">The sequence shown here is derived from an EMBL/GenBank/DDBJ whole genome shotgun (WGS) entry which is preliminary data.</text>
</comment>
<dbReference type="Proteomes" id="UP000735302">
    <property type="component" value="Unassembled WGS sequence"/>
</dbReference>
<feature type="active site" description="Proton acceptor" evidence="2">
    <location>
        <position position="95"/>
    </location>
</feature>
<evidence type="ECO:0000256" key="3">
    <source>
        <dbReference type="RuleBase" id="RU367036"/>
    </source>
</evidence>
<evidence type="ECO:0000313" key="6">
    <source>
        <dbReference type="Proteomes" id="UP000735302"/>
    </source>
</evidence>
<dbReference type="AlphaFoldDB" id="A0AAV4CFT8"/>
<name>A0AAV4CFT8_9GAST</name>
<dbReference type="InterPro" id="IPR036568">
    <property type="entry name" value="GGCT-like_sf"/>
</dbReference>
<protein>
    <recommendedName>
        <fullName evidence="3">Gamma-glutamylcyclotransferase family protein</fullName>
    </recommendedName>
</protein>
<dbReference type="GO" id="GO:0061929">
    <property type="term" value="F:gamma-glutamylaminecyclotransferase activity"/>
    <property type="evidence" value="ECO:0007669"/>
    <property type="project" value="InterPro"/>
</dbReference>
<dbReference type="Gene3D" id="3.10.490.10">
    <property type="entry name" value="Gamma-glutamyl cyclotransferase-like"/>
    <property type="match status" value="1"/>
</dbReference>
<dbReference type="EMBL" id="BLXT01006233">
    <property type="protein sequence ID" value="GFO30363.1"/>
    <property type="molecule type" value="Genomic_DNA"/>
</dbReference>
<sequence>MAHSTSIVMSSNGTHIVFVYGTLKTKQRNHDIMTNPETGSSKYLGVADTVLKYPMIVYAELSVPFLLLLQGHGEYVEGELYEVDDAKLRSLDELEDHPNFYQRLPVQIKIRTENLEAEGNVLECWAYFMTRWRQELLDLPKLKSFSSSMQYKVPPEERKRRKEVLKEFIFGSAEKQVNALLLRIQHIYCLADTVRVGVRITEDHYPTRQFPSTLQGSRQGHLEHVRHGGRPPSKSGPTMGLILRCHLLVSRSLMAKGKARKVECTPSIPVSSSSVSKLHKWPVPECSFKGPWYKAHFLKTHLPCAMASNDAELKAASKQAWEDRGQVLQPLASLLGCGTLQGLVQLALQDVACCSGAPLYLSSPGCRLRKGRHSFCG</sequence>
<feature type="domain" description="Gamma-glutamylcyclotransferase AIG2-like" evidence="4">
    <location>
        <begin position="17"/>
        <end position="138"/>
    </location>
</feature>
<evidence type="ECO:0000256" key="1">
    <source>
        <dbReference type="ARBA" id="ARBA00008861"/>
    </source>
</evidence>
<dbReference type="SUPFAM" id="SSF110857">
    <property type="entry name" value="Gamma-glutamyl cyclotransferase-like"/>
    <property type="match status" value="1"/>
</dbReference>
<evidence type="ECO:0000259" key="4">
    <source>
        <dbReference type="Pfam" id="PF06094"/>
    </source>
</evidence>
<dbReference type="CDD" id="cd06661">
    <property type="entry name" value="GGCT_like"/>
    <property type="match status" value="1"/>
</dbReference>
<dbReference type="InterPro" id="IPR009288">
    <property type="entry name" value="AIG2-like_dom"/>
</dbReference>
<dbReference type="InterPro" id="IPR013024">
    <property type="entry name" value="GGCT-like"/>
</dbReference>
<evidence type="ECO:0000313" key="5">
    <source>
        <dbReference type="EMBL" id="GFO30363.1"/>
    </source>
</evidence>
<keyword evidence="6" id="KW-1185">Reference proteome</keyword>
<comment type="similarity">
    <text evidence="1 3">Belongs to the gamma-glutamylcyclotransferase family.</text>
</comment>
<dbReference type="InterPro" id="IPR039126">
    <property type="entry name" value="GGACT"/>
</dbReference>
<gene>
    <name evidence="5" type="ORF">PoB_005686800</name>
</gene>
<organism evidence="5 6">
    <name type="scientific">Plakobranchus ocellatus</name>
    <dbReference type="NCBI Taxonomy" id="259542"/>
    <lineage>
        <taxon>Eukaryota</taxon>
        <taxon>Metazoa</taxon>
        <taxon>Spiralia</taxon>
        <taxon>Lophotrochozoa</taxon>
        <taxon>Mollusca</taxon>
        <taxon>Gastropoda</taxon>
        <taxon>Heterobranchia</taxon>
        <taxon>Euthyneura</taxon>
        <taxon>Panpulmonata</taxon>
        <taxon>Sacoglossa</taxon>
        <taxon>Placobranchoidea</taxon>
        <taxon>Plakobranchidae</taxon>
        <taxon>Plakobranchus</taxon>
    </lineage>
</organism>
<accession>A0AAV4CFT8</accession>